<feature type="domain" description="HTH cro/C1-type" evidence="1">
    <location>
        <begin position="63"/>
        <end position="116"/>
    </location>
</feature>
<evidence type="ECO:0000313" key="3">
    <source>
        <dbReference type="EMBL" id="NVN31132.1"/>
    </source>
</evidence>
<dbReference type="EMBL" id="JABXXQ010000293">
    <property type="protein sequence ID" value="NVN31132.1"/>
    <property type="molecule type" value="Genomic_DNA"/>
</dbReference>
<keyword evidence="4" id="KW-1185">Reference proteome</keyword>
<proteinExistence type="predicted"/>
<dbReference type="SMART" id="SM00530">
    <property type="entry name" value="HTH_XRE"/>
    <property type="match status" value="1"/>
</dbReference>
<evidence type="ECO:0000259" key="1">
    <source>
        <dbReference type="PROSITE" id="PS50943"/>
    </source>
</evidence>
<dbReference type="InterPro" id="IPR010982">
    <property type="entry name" value="Lambda_DNA-bd_dom_sf"/>
</dbReference>
<dbReference type="PROSITE" id="PS50943">
    <property type="entry name" value="HTH_CROC1"/>
    <property type="match status" value="1"/>
</dbReference>
<dbReference type="Proteomes" id="UP000565205">
    <property type="component" value="Unassembled WGS sequence"/>
</dbReference>
<reference evidence="3 5" key="1">
    <citation type="submission" date="2020-06" db="EMBL/GenBank/DDBJ databases">
        <title>Description of novel acetic acid bacteria.</title>
        <authorList>
            <person name="Sombolestani A."/>
        </authorList>
    </citation>
    <scope>NUCLEOTIDE SEQUENCE [LARGE SCALE GENOMIC DNA]</scope>
    <source>
        <strain evidence="3 5">LMG 26838</strain>
    </source>
</reference>
<reference evidence="2 4" key="2">
    <citation type="submission" date="2020-08" db="EMBL/GenBank/DDBJ databases">
        <title>Genomic Encyclopedia of Type Strains, Phase III (KMG-III): the genomes of soil and plant-associated and newly described type strains.</title>
        <authorList>
            <person name="Whitman W."/>
        </authorList>
    </citation>
    <scope>NUCLEOTIDE SEQUENCE [LARGE SCALE GENOMIC DNA]</scope>
    <source>
        <strain evidence="2 4">CECT 8088</strain>
    </source>
</reference>
<dbReference type="InterPro" id="IPR039060">
    <property type="entry name" value="Antitox_HigA"/>
</dbReference>
<evidence type="ECO:0000313" key="5">
    <source>
        <dbReference type="Proteomes" id="UP000565205"/>
    </source>
</evidence>
<dbReference type="SUPFAM" id="SSF47413">
    <property type="entry name" value="lambda repressor-like DNA-binding domains"/>
    <property type="match status" value="1"/>
</dbReference>
<dbReference type="Proteomes" id="UP000557688">
    <property type="component" value="Unassembled WGS sequence"/>
</dbReference>
<dbReference type="GO" id="GO:0001046">
    <property type="term" value="F:core promoter sequence-specific DNA binding"/>
    <property type="evidence" value="ECO:0007669"/>
    <property type="project" value="TreeGrafter"/>
</dbReference>
<dbReference type="CDD" id="cd00093">
    <property type="entry name" value="HTH_XRE"/>
    <property type="match status" value="1"/>
</dbReference>
<dbReference type="PANTHER" id="PTHR40455:SF1">
    <property type="entry name" value="ANTITOXIN HIGA"/>
    <property type="match status" value="1"/>
</dbReference>
<dbReference type="AlphaFoldDB" id="A0A839UTP8"/>
<dbReference type="GO" id="GO:0006355">
    <property type="term" value="P:regulation of DNA-templated transcription"/>
    <property type="evidence" value="ECO:0007669"/>
    <property type="project" value="InterPro"/>
</dbReference>
<comment type="caution">
    <text evidence="2">The sequence shown here is derived from an EMBL/GenBank/DDBJ whole genome shotgun (WGS) entry which is preliminary data.</text>
</comment>
<evidence type="ECO:0000313" key="2">
    <source>
        <dbReference type="EMBL" id="MBB3173638.1"/>
    </source>
</evidence>
<dbReference type="Gene3D" id="1.10.260.40">
    <property type="entry name" value="lambda repressor-like DNA-binding domains"/>
    <property type="match status" value="1"/>
</dbReference>
<dbReference type="Pfam" id="PF01381">
    <property type="entry name" value="HTH_3"/>
    <property type="match status" value="1"/>
</dbReference>
<sequence>MDVRPVNDEGSYAWALGQIEPYFLDEPEPGTPEGDRFDVLATLIGAYEARACPIEAADPVGVIRLVMEQTGRTQADLAELLGSRPRASEVLSGRRELSKDMIGKLSRAWKIPADLLLGASVPA</sequence>
<dbReference type="EMBL" id="JACHXV010000004">
    <property type="protein sequence ID" value="MBB3173638.1"/>
    <property type="molecule type" value="Genomic_DNA"/>
</dbReference>
<accession>A0A839UTP8</accession>
<evidence type="ECO:0000313" key="4">
    <source>
        <dbReference type="Proteomes" id="UP000557688"/>
    </source>
</evidence>
<dbReference type="InterPro" id="IPR001387">
    <property type="entry name" value="Cro/C1-type_HTH"/>
</dbReference>
<dbReference type="RefSeq" id="WP_176625210.1">
    <property type="nucleotide sequence ID" value="NZ_JABXXQ010000293.1"/>
</dbReference>
<protein>
    <submittedName>
        <fullName evidence="2">HTH-type transcriptional regulator/antitoxin HigA</fullName>
    </submittedName>
    <submittedName>
        <fullName evidence="3">Helix-turn-helix domain-containing protein</fullName>
    </submittedName>
</protein>
<organism evidence="2 4">
    <name type="scientific">Endobacter medicaginis</name>
    <dbReference type="NCBI Taxonomy" id="1181271"/>
    <lineage>
        <taxon>Bacteria</taxon>
        <taxon>Pseudomonadati</taxon>
        <taxon>Pseudomonadota</taxon>
        <taxon>Alphaproteobacteria</taxon>
        <taxon>Acetobacterales</taxon>
        <taxon>Acetobacteraceae</taxon>
        <taxon>Endobacter</taxon>
    </lineage>
</organism>
<gene>
    <name evidence="2" type="ORF">FHR90_001461</name>
    <name evidence="3" type="ORF">HUK83_12405</name>
</gene>
<dbReference type="PANTHER" id="PTHR40455">
    <property type="entry name" value="ANTITOXIN HIGA"/>
    <property type="match status" value="1"/>
</dbReference>
<name>A0A839UTP8_9PROT</name>